<name>A0A7X2CEP8_9PSED</name>
<dbReference type="AlphaFoldDB" id="A0A7X2CEP8"/>
<dbReference type="EMBL" id="WIVW01000038">
    <property type="protein sequence ID" value="MQU28700.1"/>
    <property type="molecule type" value="Genomic_DNA"/>
</dbReference>
<proteinExistence type="predicted"/>
<dbReference type="RefSeq" id="WP_153381637.1">
    <property type="nucleotide sequence ID" value="NZ_WIVW01000038.1"/>
</dbReference>
<organism evidence="1 2">
    <name type="scientific">Pseudomonas helleri</name>
    <dbReference type="NCBI Taxonomy" id="1608996"/>
    <lineage>
        <taxon>Bacteria</taxon>
        <taxon>Pseudomonadati</taxon>
        <taxon>Pseudomonadota</taxon>
        <taxon>Gammaproteobacteria</taxon>
        <taxon>Pseudomonadales</taxon>
        <taxon>Pseudomonadaceae</taxon>
        <taxon>Pseudomonas</taxon>
    </lineage>
</organism>
<evidence type="ECO:0000313" key="1">
    <source>
        <dbReference type="EMBL" id="MQU28700.1"/>
    </source>
</evidence>
<accession>A0A7X2CEP8</accession>
<gene>
    <name evidence="1" type="ORF">GHO29_19690</name>
</gene>
<comment type="caution">
    <text evidence="1">The sequence shown here is derived from an EMBL/GenBank/DDBJ whole genome shotgun (WGS) entry which is preliminary data.</text>
</comment>
<sequence length="63" mass="7207">MNEAQTITTVKCARCHQAVEKPIYRTIYFIGFDSRRGKRASMSENLPFCSAEHASHEQMSREG</sequence>
<reference evidence="1 2" key="1">
    <citation type="submission" date="2019-10" db="EMBL/GenBank/DDBJ databases">
        <title>Evaluation of single-gene subtyping targets for Pseudomonas.</title>
        <authorList>
            <person name="Reichler S.J."/>
            <person name="Orsi R.H."/>
            <person name="Wiedmann M."/>
            <person name="Martin N.H."/>
            <person name="Murphy S.I."/>
        </authorList>
    </citation>
    <scope>NUCLEOTIDE SEQUENCE [LARGE SCALE GENOMIC DNA]</scope>
    <source>
        <strain evidence="1 2">FSL R10-1984</strain>
    </source>
</reference>
<protein>
    <submittedName>
        <fullName evidence="1">Uncharacterized protein</fullName>
    </submittedName>
</protein>
<evidence type="ECO:0000313" key="2">
    <source>
        <dbReference type="Proteomes" id="UP000437970"/>
    </source>
</evidence>
<dbReference type="Proteomes" id="UP000437970">
    <property type="component" value="Unassembled WGS sequence"/>
</dbReference>